<accession>A0A540MJ07</accession>
<keyword evidence="3" id="KW-1185">Reference proteome</keyword>
<protein>
    <recommendedName>
        <fullName evidence="1">FBD domain-containing protein</fullName>
    </recommendedName>
</protein>
<sequence>MSLEKAQIFLKPEVNGYDNLYEVLCSVCGAKVLILNEETIKVLFTEGSRPGPLDDIRYLGLHLRSLNNELVPAVVSLLRGVPNLNTLNIESGRGRRETNPMLVAVTIKLSDASNEIELARYVLEYAQNLKKMTILCSSFQQPSDVQGKNRVVLQSSTSTDIAVGRD</sequence>
<dbReference type="EMBL" id="VIEB01000247">
    <property type="protein sequence ID" value="TQD98773.1"/>
    <property type="molecule type" value="Genomic_DNA"/>
</dbReference>
<evidence type="ECO:0000259" key="1">
    <source>
        <dbReference type="Pfam" id="PF08387"/>
    </source>
</evidence>
<dbReference type="AlphaFoldDB" id="A0A540MJ07"/>
<gene>
    <name evidence="2" type="ORF">C1H46_015588</name>
</gene>
<evidence type="ECO:0000313" key="2">
    <source>
        <dbReference type="EMBL" id="TQD98773.1"/>
    </source>
</evidence>
<dbReference type="Pfam" id="PF08387">
    <property type="entry name" value="FBD"/>
    <property type="match status" value="1"/>
</dbReference>
<feature type="domain" description="FBD" evidence="1">
    <location>
        <begin position="112"/>
        <end position="134"/>
    </location>
</feature>
<comment type="caution">
    <text evidence="2">The sequence shown here is derived from an EMBL/GenBank/DDBJ whole genome shotgun (WGS) entry which is preliminary data.</text>
</comment>
<dbReference type="InterPro" id="IPR006566">
    <property type="entry name" value="FBD"/>
</dbReference>
<evidence type="ECO:0000313" key="3">
    <source>
        <dbReference type="Proteomes" id="UP000315295"/>
    </source>
</evidence>
<proteinExistence type="predicted"/>
<name>A0A540MJ07_MALBA</name>
<dbReference type="Proteomes" id="UP000315295">
    <property type="component" value="Unassembled WGS sequence"/>
</dbReference>
<reference evidence="2 3" key="1">
    <citation type="journal article" date="2019" name="G3 (Bethesda)">
        <title>Sequencing of a Wild Apple (Malus baccata) Genome Unravels the Differences Between Cultivated and Wild Apple Species Regarding Disease Resistance and Cold Tolerance.</title>
        <authorList>
            <person name="Chen X."/>
        </authorList>
    </citation>
    <scope>NUCLEOTIDE SEQUENCE [LARGE SCALE GENOMIC DNA]</scope>
    <source>
        <strain evidence="3">cv. Shandingzi</strain>
        <tissue evidence="2">Leaves</tissue>
    </source>
</reference>
<organism evidence="2 3">
    <name type="scientific">Malus baccata</name>
    <name type="common">Siberian crab apple</name>
    <name type="synonym">Pyrus baccata</name>
    <dbReference type="NCBI Taxonomy" id="106549"/>
    <lineage>
        <taxon>Eukaryota</taxon>
        <taxon>Viridiplantae</taxon>
        <taxon>Streptophyta</taxon>
        <taxon>Embryophyta</taxon>
        <taxon>Tracheophyta</taxon>
        <taxon>Spermatophyta</taxon>
        <taxon>Magnoliopsida</taxon>
        <taxon>eudicotyledons</taxon>
        <taxon>Gunneridae</taxon>
        <taxon>Pentapetalae</taxon>
        <taxon>rosids</taxon>
        <taxon>fabids</taxon>
        <taxon>Rosales</taxon>
        <taxon>Rosaceae</taxon>
        <taxon>Amygdaloideae</taxon>
        <taxon>Maleae</taxon>
        <taxon>Malus</taxon>
    </lineage>
</organism>